<sequence length="73" mass="8289">MARKLLALWKEAYCNDDAAKQGEQTAEVTFEMIETKKVAPVMRDVKPIGEDQFTKIWEWINKEMIGNGSGKGI</sequence>
<proteinExistence type="predicted"/>
<dbReference type="Proteomes" id="UP000578531">
    <property type="component" value="Unassembled WGS sequence"/>
</dbReference>
<evidence type="ECO:0000313" key="1">
    <source>
        <dbReference type="EMBL" id="KAF6241808.1"/>
    </source>
</evidence>
<organism evidence="1 2">
    <name type="scientific">Letharia columbiana</name>
    <dbReference type="NCBI Taxonomy" id="112416"/>
    <lineage>
        <taxon>Eukaryota</taxon>
        <taxon>Fungi</taxon>
        <taxon>Dikarya</taxon>
        <taxon>Ascomycota</taxon>
        <taxon>Pezizomycotina</taxon>
        <taxon>Lecanoromycetes</taxon>
        <taxon>OSLEUM clade</taxon>
        <taxon>Lecanoromycetidae</taxon>
        <taxon>Lecanorales</taxon>
        <taxon>Lecanorineae</taxon>
        <taxon>Parmeliaceae</taxon>
        <taxon>Letharia</taxon>
    </lineage>
</organism>
<dbReference type="EMBL" id="JACCJC010000001">
    <property type="protein sequence ID" value="KAF6241808.1"/>
    <property type="molecule type" value="Genomic_DNA"/>
</dbReference>
<accession>A0A8H6G731</accession>
<protein>
    <submittedName>
        <fullName evidence="1">Uncharacterized protein</fullName>
    </submittedName>
</protein>
<keyword evidence="2" id="KW-1185">Reference proteome</keyword>
<name>A0A8H6G731_9LECA</name>
<dbReference type="RefSeq" id="XP_037171048.1">
    <property type="nucleotide sequence ID" value="XM_037302469.1"/>
</dbReference>
<dbReference type="OrthoDB" id="429813at2759"/>
<reference evidence="1 2" key="1">
    <citation type="journal article" date="2020" name="Genomics">
        <title>Complete, high-quality genomes from long-read metagenomic sequencing of two wolf lichen thalli reveals enigmatic genome architecture.</title>
        <authorList>
            <person name="McKenzie S.K."/>
            <person name="Walston R.F."/>
            <person name="Allen J.L."/>
        </authorList>
    </citation>
    <scope>NUCLEOTIDE SEQUENCE [LARGE SCALE GENOMIC DNA]</scope>
    <source>
        <strain evidence="1">WasteWater2</strain>
    </source>
</reference>
<dbReference type="AlphaFoldDB" id="A0A8H6G731"/>
<evidence type="ECO:0000313" key="2">
    <source>
        <dbReference type="Proteomes" id="UP000578531"/>
    </source>
</evidence>
<gene>
    <name evidence="1" type="ORF">HO173_000520</name>
</gene>
<dbReference type="GeneID" id="59282199"/>
<comment type="caution">
    <text evidence="1">The sequence shown here is derived from an EMBL/GenBank/DDBJ whole genome shotgun (WGS) entry which is preliminary data.</text>
</comment>